<feature type="transmembrane region" description="Helical" evidence="1">
    <location>
        <begin position="379"/>
        <end position="397"/>
    </location>
</feature>
<evidence type="ECO:0000313" key="3">
    <source>
        <dbReference type="Proteomes" id="UP000826661"/>
    </source>
</evidence>
<proteinExistence type="predicted"/>
<name>A0A8G0L8M7_9HYPO</name>
<keyword evidence="3" id="KW-1185">Reference proteome</keyword>
<protein>
    <submittedName>
        <fullName evidence="2">Uncharacterized protein</fullName>
    </submittedName>
</protein>
<sequence>MACETTDSYAFKNALAECRVINEEMSYLEIFSYSDSSLNSTNQDPLPLDKFDDFLHRQGAFTPSILPDGVHLIAGLRLIIHENVHHKDTFTAHTLSMSRENYSAMVQALHLPQMAIETESVVGLFFWSTVDRDDHGSTRLHMVFRKSDIFKWGKTRGWELILSHEFGTGITTGYCKGTPSSNITVSIRQLKACASEIEHAMLFPLIIFSHESSFESDIRQRDVRRWVQRLEEAISLRSEIDSEEGYFHDGGTIDLNAINRDLGECQVQVLSQRPASYMAIIDSLEEVSRVFIQTIPESRKTPVVEKFQMRMIPRLELYRKRWAGIQGYADTSMRRLEIQRSALYNFLSQMEGRLNLEIASGSKKLAYASGRESKSMKGISLLGTIFLPGTFLASIFSTTFFDFGKGTDAAAVVSPKFWLYLVFTIPFTLIVVGLFLLWERRRQRSYILEDERVEQDIEAMEKSILSSLRQRIMAKTHIWNSRNERKAGLAADEENDYGGFKESSVTIAISSNTLAVPSWNNR</sequence>
<organism evidence="2 3">
    <name type="scientific">Trichoderma simmonsii</name>
    <dbReference type="NCBI Taxonomy" id="1491479"/>
    <lineage>
        <taxon>Eukaryota</taxon>
        <taxon>Fungi</taxon>
        <taxon>Dikarya</taxon>
        <taxon>Ascomycota</taxon>
        <taxon>Pezizomycotina</taxon>
        <taxon>Sordariomycetes</taxon>
        <taxon>Hypocreomycetidae</taxon>
        <taxon>Hypocreales</taxon>
        <taxon>Hypocreaceae</taxon>
        <taxon>Trichoderma</taxon>
    </lineage>
</organism>
<dbReference type="Gene3D" id="1.20.58.340">
    <property type="entry name" value="Magnesium transport protein CorA, transmembrane region"/>
    <property type="match status" value="1"/>
</dbReference>
<accession>A0A8G0L8M7</accession>
<evidence type="ECO:0000313" key="2">
    <source>
        <dbReference type="EMBL" id="QYS97777.1"/>
    </source>
</evidence>
<feature type="transmembrane region" description="Helical" evidence="1">
    <location>
        <begin position="417"/>
        <end position="438"/>
    </location>
</feature>
<keyword evidence="1" id="KW-0812">Transmembrane</keyword>
<keyword evidence="1" id="KW-1133">Transmembrane helix</keyword>
<dbReference type="Proteomes" id="UP000826661">
    <property type="component" value="Chromosome II"/>
</dbReference>
<evidence type="ECO:0000256" key="1">
    <source>
        <dbReference type="SAM" id="Phobius"/>
    </source>
</evidence>
<keyword evidence="1" id="KW-0472">Membrane</keyword>
<dbReference type="EMBL" id="CP075865">
    <property type="protein sequence ID" value="QYS97777.1"/>
    <property type="molecule type" value="Genomic_DNA"/>
</dbReference>
<gene>
    <name evidence="2" type="ORF">H0G86_004991</name>
</gene>
<dbReference type="AlphaFoldDB" id="A0A8G0L8M7"/>
<reference evidence="2 3" key="1">
    <citation type="journal article" date="2021" name="BMC Genomics">
        <title>Telomere-to-telomere genome assembly of asparaginase-producing Trichoderma simmonsii.</title>
        <authorList>
            <person name="Chung D."/>
            <person name="Kwon Y.M."/>
            <person name="Yang Y."/>
        </authorList>
    </citation>
    <scope>NUCLEOTIDE SEQUENCE [LARGE SCALE GENOMIC DNA]</scope>
    <source>
        <strain evidence="2 3">GH-Sj1</strain>
    </source>
</reference>